<accession>A0A1V0TJE1</accession>
<gene>
    <name evidence="1" type="ORF">B1H19_01600</name>
</gene>
<keyword evidence="2" id="KW-1185">Reference proteome</keyword>
<name>A0A1V0TJE1_9ACTN</name>
<dbReference type="KEGG" id="sgv:B1H19_01600"/>
<organism evidence="1 2">
    <name type="scientific">Streptomyces gilvosporeus</name>
    <dbReference type="NCBI Taxonomy" id="553510"/>
    <lineage>
        <taxon>Bacteria</taxon>
        <taxon>Bacillati</taxon>
        <taxon>Actinomycetota</taxon>
        <taxon>Actinomycetes</taxon>
        <taxon>Kitasatosporales</taxon>
        <taxon>Streptomycetaceae</taxon>
        <taxon>Streptomyces</taxon>
    </lineage>
</organism>
<dbReference type="EMBL" id="CP020569">
    <property type="protein sequence ID" value="ARF53045.1"/>
    <property type="molecule type" value="Genomic_DNA"/>
</dbReference>
<evidence type="ECO:0000313" key="1">
    <source>
        <dbReference type="EMBL" id="ARF53045.1"/>
    </source>
</evidence>
<sequence>MRGYPEAQLPDPDAVLATVDNVHRGLHRMHGILKRLDGEMARTLRGQVDLPRAPRHRGQASVVLGYAEAHRRHRAPAYTQVDFKNIILIVAIRSSVGAPSVRQPTMRAASRVLSGFDVHAA</sequence>
<reference evidence="1 2" key="1">
    <citation type="submission" date="2017-04" db="EMBL/GenBank/DDBJ databases">
        <title>Complete Genome Sequence of Streptomyces gilvosporeus F607, a Capable Producer of Natamycin.</title>
        <authorList>
            <person name="Zong G."/>
            <person name="Zhong C."/>
            <person name="Fu J."/>
            <person name="Qin R."/>
            <person name="Cao G."/>
        </authorList>
    </citation>
    <scope>NUCLEOTIDE SEQUENCE [LARGE SCALE GENOMIC DNA]</scope>
    <source>
        <strain evidence="1 2">F607</strain>
    </source>
</reference>
<dbReference type="AlphaFoldDB" id="A0A1V0TJE1"/>
<dbReference type="Proteomes" id="UP000192726">
    <property type="component" value="Chromosome"/>
</dbReference>
<evidence type="ECO:0000313" key="2">
    <source>
        <dbReference type="Proteomes" id="UP000192726"/>
    </source>
</evidence>
<proteinExistence type="predicted"/>
<protein>
    <submittedName>
        <fullName evidence="1">Uncharacterized protein</fullName>
    </submittedName>
</protein>